<proteinExistence type="predicted"/>
<dbReference type="Proteomes" id="UP000735302">
    <property type="component" value="Unassembled WGS sequence"/>
</dbReference>
<keyword evidence="2" id="KW-1185">Reference proteome</keyword>
<evidence type="ECO:0000313" key="2">
    <source>
        <dbReference type="Proteomes" id="UP000735302"/>
    </source>
</evidence>
<evidence type="ECO:0000313" key="1">
    <source>
        <dbReference type="EMBL" id="GFN94244.1"/>
    </source>
</evidence>
<name>A0AAV3ZGG5_9GAST</name>
<dbReference type="EMBL" id="BLXT01002422">
    <property type="protein sequence ID" value="GFN94244.1"/>
    <property type="molecule type" value="Genomic_DNA"/>
</dbReference>
<gene>
    <name evidence="1" type="ORF">PoB_002075000</name>
</gene>
<dbReference type="AlphaFoldDB" id="A0AAV3ZGG5"/>
<comment type="caution">
    <text evidence="1">The sequence shown here is derived from an EMBL/GenBank/DDBJ whole genome shotgun (WGS) entry which is preliminary data.</text>
</comment>
<accession>A0AAV3ZGG5</accession>
<sequence length="84" mass="9827">MYLDQQTLHRVTVARGMEINFEDQNCISNTRIQRSSHLDIREWKQLLISAEQRARGDSVMSCAIRFYKQIQQHKETGESVISSD</sequence>
<reference evidence="1 2" key="1">
    <citation type="journal article" date="2021" name="Elife">
        <title>Chloroplast acquisition without the gene transfer in kleptoplastic sea slugs, Plakobranchus ocellatus.</title>
        <authorList>
            <person name="Maeda T."/>
            <person name="Takahashi S."/>
            <person name="Yoshida T."/>
            <person name="Shimamura S."/>
            <person name="Takaki Y."/>
            <person name="Nagai Y."/>
            <person name="Toyoda A."/>
            <person name="Suzuki Y."/>
            <person name="Arimoto A."/>
            <person name="Ishii H."/>
            <person name="Satoh N."/>
            <person name="Nishiyama T."/>
            <person name="Hasebe M."/>
            <person name="Maruyama T."/>
            <person name="Minagawa J."/>
            <person name="Obokata J."/>
            <person name="Shigenobu S."/>
        </authorList>
    </citation>
    <scope>NUCLEOTIDE SEQUENCE [LARGE SCALE GENOMIC DNA]</scope>
</reference>
<organism evidence="1 2">
    <name type="scientific">Plakobranchus ocellatus</name>
    <dbReference type="NCBI Taxonomy" id="259542"/>
    <lineage>
        <taxon>Eukaryota</taxon>
        <taxon>Metazoa</taxon>
        <taxon>Spiralia</taxon>
        <taxon>Lophotrochozoa</taxon>
        <taxon>Mollusca</taxon>
        <taxon>Gastropoda</taxon>
        <taxon>Heterobranchia</taxon>
        <taxon>Euthyneura</taxon>
        <taxon>Panpulmonata</taxon>
        <taxon>Sacoglossa</taxon>
        <taxon>Placobranchoidea</taxon>
        <taxon>Plakobranchidae</taxon>
        <taxon>Plakobranchus</taxon>
    </lineage>
</organism>
<protein>
    <submittedName>
        <fullName evidence="1">Uncharacterized protein</fullName>
    </submittedName>
</protein>